<proteinExistence type="predicted"/>
<evidence type="ECO:0000256" key="1">
    <source>
        <dbReference type="SAM" id="MobiDB-lite"/>
    </source>
</evidence>
<feature type="chain" id="PRO_5003037114" evidence="2">
    <location>
        <begin position="35"/>
        <end position="390"/>
    </location>
</feature>
<sequence>MLSRRANIMSMSMGKALILTVLLVLSLCVLGSTAQDISSLLSAIKQQTSTSGGSDSSLTAEEIKKVYDEKRKNLETLRKTEVSLLAVEEAIRKYGSNNLLYKQRLEKLNEIAAVKRVLQNEVASLMFLCEEKKCNAVKPKEEPKQTVQLAPAVPPTVTAPQPAVLGQQVVSSVPMATMTIGPIPLDGDRPHRKRSAPPAMKKDDFIDRKQQEEEIEQIFKPPVSTLSFGEDFPGFDEPPMPEEPSIPEPSIPETGFGKKKVSGAVWPFEEQEDEIVKYSSPTTESGQTPRKSKKEIRKPTKKSVQKRRGKKDYAKPVQNNLLNLLKNKKNGKKKFTRKSSGGKKKSSGKKDLSPKSAGKKSARGKQVKTKSTETAQKKTKSAKRNGKAKN</sequence>
<evidence type="ECO:0000256" key="2">
    <source>
        <dbReference type="SAM" id="SignalP"/>
    </source>
</evidence>
<gene>
    <name evidence="3" type="ORF">NAEGRDRAFT_45188</name>
</gene>
<evidence type="ECO:0000313" key="4">
    <source>
        <dbReference type="Proteomes" id="UP000006671"/>
    </source>
</evidence>
<dbReference type="Proteomes" id="UP000006671">
    <property type="component" value="Unassembled WGS sequence"/>
</dbReference>
<name>D2UYJ0_NAEGR</name>
<keyword evidence="2" id="KW-0732">Signal</keyword>
<dbReference type="GeneID" id="8863843"/>
<reference evidence="3 4" key="1">
    <citation type="journal article" date="2010" name="Cell">
        <title>The genome of Naegleria gruberi illuminates early eukaryotic versatility.</title>
        <authorList>
            <person name="Fritz-Laylin L.K."/>
            <person name="Prochnik S.E."/>
            <person name="Ginger M.L."/>
            <person name="Dacks J.B."/>
            <person name="Carpenter M.L."/>
            <person name="Field M.C."/>
            <person name="Kuo A."/>
            <person name="Paredez A."/>
            <person name="Chapman J."/>
            <person name="Pham J."/>
            <person name="Shu S."/>
            <person name="Neupane R."/>
            <person name="Cipriano M."/>
            <person name="Mancuso J."/>
            <person name="Tu H."/>
            <person name="Salamov A."/>
            <person name="Lindquist E."/>
            <person name="Shapiro H."/>
            <person name="Lucas S."/>
            <person name="Grigoriev I.V."/>
            <person name="Cande W.Z."/>
            <person name="Fulton C."/>
            <person name="Rokhsar D.S."/>
            <person name="Dawson S.C."/>
        </authorList>
    </citation>
    <scope>NUCLEOTIDE SEQUENCE [LARGE SCALE GENOMIC DNA]</scope>
    <source>
        <strain evidence="3 4">NEG-M</strain>
    </source>
</reference>
<keyword evidence="4" id="KW-1185">Reference proteome</keyword>
<dbReference type="VEuPathDB" id="AmoebaDB:NAEGRDRAFT_45188"/>
<accession>D2UYJ0</accession>
<dbReference type="AlphaFoldDB" id="D2UYJ0"/>
<protein>
    <submittedName>
        <fullName evidence="3">Predicted protein</fullName>
    </submittedName>
</protein>
<dbReference type="KEGG" id="ngr:NAEGRDRAFT_45188"/>
<dbReference type="InParanoid" id="D2UYJ0"/>
<evidence type="ECO:0000313" key="3">
    <source>
        <dbReference type="EMBL" id="EFC50482.1"/>
    </source>
</evidence>
<feature type="compositionally biased region" description="Basic residues" evidence="1">
    <location>
        <begin position="290"/>
        <end position="310"/>
    </location>
</feature>
<feature type="region of interest" description="Disordered" evidence="1">
    <location>
        <begin position="181"/>
        <end position="200"/>
    </location>
</feature>
<feature type="region of interest" description="Disordered" evidence="1">
    <location>
        <begin position="226"/>
        <end position="390"/>
    </location>
</feature>
<organism evidence="4">
    <name type="scientific">Naegleria gruberi</name>
    <name type="common">Amoeba</name>
    <dbReference type="NCBI Taxonomy" id="5762"/>
    <lineage>
        <taxon>Eukaryota</taxon>
        <taxon>Discoba</taxon>
        <taxon>Heterolobosea</taxon>
        <taxon>Tetramitia</taxon>
        <taxon>Eutetramitia</taxon>
        <taxon>Vahlkampfiidae</taxon>
        <taxon>Naegleria</taxon>
    </lineage>
</organism>
<feature type="signal peptide" evidence="2">
    <location>
        <begin position="1"/>
        <end position="34"/>
    </location>
</feature>
<feature type="compositionally biased region" description="Basic residues" evidence="1">
    <location>
        <begin position="357"/>
        <end position="368"/>
    </location>
</feature>
<feature type="compositionally biased region" description="Pro residues" evidence="1">
    <location>
        <begin position="236"/>
        <end position="250"/>
    </location>
</feature>
<dbReference type="RefSeq" id="XP_002683226.1">
    <property type="nucleotide sequence ID" value="XM_002683180.1"/>
</dbReference>
<dbReference type="EMBL" id="GG738845">
    <property type="protein sequence ID" value="EFC50482.1"/>
    <property type="molecule type" value="Genomic_DNA"/>
</dbReference>
<feature type="compositionally biased region" description="Basic residues" evidence="1">
    <location>
        <begin position="326"/>
        <end position="347"/>
    </location>
</feature>
<feature type="compositionally biased region" description="Basic residues" evidence="1">
    <location>
        <begin position="377"/>
        <end position="390"/>
    </location>
</feature>
<feature type="compositionally biased region" description="Polar residues" evidence="1">
    <location>
        <begin position="279"/>
        <end position="289"/>
    </location>
</feature>